<dbReference type="EMBL" id="GECU01011094">
    <property type="protein sequence ID" value="JAS96612.1"/>
    <property type="molecule type" value="Transcribed_RNA"/>
</dbReference>
<feature type="domain" description="Reverse transcriptase" evidence="1">
    <location>
        <begin position="1"/>
        <end position="142"/>
    </location>
</feature>
<dbReference type="PANTHER" id="PTHR33332">
    <property type="entry name" value="REVERSE TRANSCRIPTASE DOMAIN-CONTAINING PROTEIN"/>
    <property type="match status" value="1"/>
</dbReference>
<name>A0A1B6JBS1_9HEMI</name>
<accession>A0A1B6JBS1</accession>
<dbReference type="PROSITE" id="PS50878">
    <property type="entry name" value="RT_POL"/>
    <property type="match status" value="1"/>
</dbReference>
<dbReference type="GO" id="GO:0071897">
    <property type="term" value="P:DNA biosynthetic process"/>
    <property type="evidence" value="ECO:0007669"/>
    <property type="project" value="UniProtKB-ARBA"/>
</dbReference>
<dbReference type="Pfam" id="PF00078">
    <property type="entry name" value="RVT_1"/>
    <property type="match status" value="1"/>
</dbReference>
<evidence type="ECO:0000313" key="2">
    <source>
        <dbReference type="EMBL" id="JAS96612.1"/>
    </source>
</evidence>
<proteinExistence type="predicted"/>
<organism evidence="2">
    <name type="scientific">Homalodisca liturata</name>
    <dbReference type="NCBI Taxonomy" id="320908"/>
    <lineage>
        <taxon>Eukaryota</taxon>
        <taxon>Metazoa</taxon>
        <taxon>Ecdysozoa</taxon>
        <taxon>Arthropoda</taxon>
        <taxon>Hexapoda</taxon>
        <taxon>Insecta</taxon>
        <taxon>Pterygota</taxon>
        <taxon>Neoptera</taxon>
        <taxon>Paraneoptera</taxon>
        <taxon>Hemiptera</taxon>
        <taxon>Auchenorrhyncha</taxon>
        <taxon>Membracoidea</taxon>
        <taxon>Cicadellidae</taxon>
        <taxon>Cicadellinae</taxon>
        <taxon>Proconiini</taxon>
        <taxon>Homalodisca</taxon>
    </lineage>
</organism>
<dbReference type="InterPro" id="IPR043502">
    <property type="entry name" value="DNA/RNA_pol_sf"/>
</dbReference>
<feature type="non-terminal residue" evidence="2">
    <location>
        <position position="142"/>
    </location>
</feature>
<sequence>AVRAFLLACLDGMEKGLCVESRFFDLSKAFDTVQHKSLLVKLKHMGFDQMSLSFIESYLSNRTQCVFFNGSLSSFRDVVNGVPQGSILGPLLFIIYINDLPAILDDDNTQCHLYADDICLNVTCEDKITDIFNFKIGLHSDW</sequence>
<dbReference type="InterPro" id="IPR000477">
    <property type="entry name" value="RT_dom"/>
</dbReference>
<feature type="non-terminal residue" evidence="2">
    <location>
        <position position="1"/>
    </location>
</feature>
<dbReference type="SUPFAM" id="SSF56672">
    <property type="entry name" value="DNA/RNA polymerases"/>
    <property type="match status" value="1"/>
</dbReference>
<gene>
    <name evidence="2" type="ORF">g.58699</name>
</gene>
<dbReference type="AlphaFoldDB" id="A0A1B6JBS1"/>
<reference evidence="2" key="1">
    <citation type="submission" date="2015-11" db="EMBL/GenBank/DDBJ databases">
        <title>De novo transcriptome assembly of four potential Pierce s Disease insect vectors from Arizona vineyards.</title>
        <authorList>
            <person name="Tassone E.E."/>
        </authorList>
    </citation>
    <scope>NUCLEOTIDE SEQUENCE</scope>
</reference>
<evidence type="ECO:0000259" key="1">
    <source>
        <dbReference type="PROSITE" id="PS50878"/>
    </source>
</evidence>
<protein>
    <recommendedName>
        <fullName evidence="1">Reverse transcriptase domain-containing protein</fullName>
    </recommendedName>
</protein>